<reference evidence="1" key="1">
    <citation type="journal article" date="2014" name="Int. J. Syst. Evol. Microbiol.">
        <title>Complete genome sequence of Corynebacterium casei LMG S-19264T (=DSM 44701T), isolated from a smear-ripened cheese.</title>
        <authorList>
            <consortium name="US DOE Joint Genome Institute (JGI-PGF)"/>
            <person name="Walter F."/>
            <person name="Albersmeier A."/>
            <person name="Kalinowski J."/>
            <person name="Ruckert C."/>
        </authorList>
    </citation>
    <scope>NUCLEOTIDE SEQUENCE</scope>
    <source>
        <strain evidence="1">JCM 14719</strain>
    </source>
</reference>
<organism evidence="1 2">
    <name type="scientific">Calditerricola satsumensis</name>
    <dbReference type="NCBI Taxonomy" id="373054"/>
    <lineage>
        <taxon>Bacteria</taxon>
        <taxon>Bacillati</taxon>
        <taxon>Bacillota</taxon>
        <taxon>Bacilli</taxon>
        <taxon>Bacillales</taxon>
        <taxon>Bacillaceae</taxon>
        <taxon>Calditerricola</taxon>
    </lineage>
</organism>
<dbReference type="InterPro" id="IPR011990">
    <property type="entry name" value="TPR-like_helical_dom_sf"/>
</dbReference>
<dbReference type="EMBL" id="BMOF01000024">
    <property type="protein sequence ID" value="GGK00884.1"/>
    <property type="molecule type" value="Genomic_DNA"/>
</dbReference>
<dbReference type="AlphaFoldDB" id="A0A8J3FCL6"/>
<comment type="caution">
    <text evidence="1">The sequence shown here is derived from an EMBL/GenBank/DDBJ whole genome shotgun (WGS) entry which is preliminary data.</text>
</comment>
<dbReference type="Proteomes" id="UP000637720">
    <property type="component" value="Unassembled WGS sequence"/>
</dbReference>
<sequence>MERKRWERPSDNVVVLPGAVRQLLEQAVRAGKEGDDEEAYRCFREAARLDPSSAPARFGCALALLKLGRFEDAVRETEALLFDAVGNPYEALRLHVAALFQLGRYEEAMHHLLAVLDDDAVSPTAAREFEELLVLCAQAVQETGGAELPGGDARSGIAARVRERAAADPTYRERLVAELFAAGRERQLAALEQLKHLDDEAVTTALVRFLRFHAGDPVVKTLALAVLKARGERGVVQMEKFGRSWSVDIAAAPVAWDDLDERDRAVYARLSHHGYHEDPAFVRFAYHLWMEYRLALFPLAPARRKPTVWAAALHVMTANFFAMAVRRKEIAARYGVSPQAVSRACRDLDRVLRATGNGRPVH</sequence>
<gene>
    <name evidence="1" type="primary">ysoA</name>
    <name evidence="1" type="ORF">GCM10007043_13650</name>
</gene>
<evidence type="ECO:0000313" key="1">
    <source>
        <dbReference type="EMBL" id="GGK00884.1"/>
    </source>
</evidence>
<protein>
    <submittedName>
        <fullName evidence="1">TPR repeat-containing protein YsoA</fullName>
    </submittedName>
</protein>
<keyword evidence="2" id="KW-1185">Reference proteome</keyword>
<accession>A0A8J3FCL6</accession>
<reference evidence="1" key="2">
    <citation type="submission" date="2020-09" db="EMBL/GenBank/DDBJ databases">
        <authorList>
            <person name="Sun Q."/>
            <person name="Ohkuma M."/>
        </authorList>
    </citation>
    <scope>NUCLEOTIDE SEQUENCE</scope>
    <source>
        <strain evidence="1">JCM 14719</strain>
    </source>
</reference>
<dbReference type="Pfam" id="PF14559">
    <property type="entry name" value="TPR_19"/>
    <property type="match status" value="1"/>
</dbReference>
<evidence type="ECO:0000313" key="2">
    <source>
        <dbReference type="Proteomes" id="UP000637720"/>
    </source>
</evidence>
<name>A0A8J3FCL6_9BACI</name>
<proteinExistence type="predicted"/>
<dbReference type="SUPFAM" id="SSF48452">
    <property type="entry name" value="TPR-like"/>
    <property type="match status" value="1"/>
</dbReference>
<dbReference type="Gene3D" id="1.25.40.10">
    <property type="entry name" value="Tetratricopeptide repeat domain"/>
    <property type="match status" value="1"/>
</dbReference>
<dbReference type="RefSeq" id="WP_188817295.1">
    <property type="nucleotide sequence ID" value="NZ_BMOF01000024.1"/>
</dbReference>